<organism evidence="1 2">
    <name type="scientific">Spirosoma agri</name>
    <dbReference type="NCBI Taxonomy" id="1987381"/>
    <lineage>
        <taxon>Bacteria</taxon>
        <taxon>Pseudomonadati</taxon>
        <taxon>Bacteroidota</taxon>
        <taxon>Cytophagia</taxon>
        <taxon>Cytophagales</taxon>
        <taxon>Cytophagaceae</taxon>
        <taxon>Spirosoma</taxon>
    </lineage>
</organism>
<sequence length="94" mass="10556">MNTDKDQLAFELSAFNKLSSTSSIQVITDAYNRILIMVQAVILTRNDPDSTTRAWSLLNDDAYKYLSEIQEGKRDATDELKRTVSQVGQILSIA</sequence>
<keyword evidence="2" id="KW-1185">Reference proteome</keyword>
<gene>
    <name evidence="1" type="ORF">GK091_25905</name>
</gene>
<evidence type="ECO:0000313" key="1">
    <source>
        <dbReference type="EMBL" id="NEU70337.1"/>
    </source>
</evidence>
<evidence type="ECO:0000313" key="2">
    <source>
        <dbReference type="Proteomes" id="UP000477386"/>
    </source>
</evidence>
<dbReference type="RefSeq" id="WP_164043647.1">
    <property type="nucleotide sequence ID" value="NZ_JAAGNZ010000004.1"/>
</dbReference>
<accession>A0A6M0IR05</accession>
<dbReference type="EMBL" id="JAAGNZ010000004">
    <property type="protein sequence ID" value="NEU70337.1"/>
    <property type="molecule type" value="Genomic_DNA"/>
</dbReference>
<reference evidence="1 2" key="1">
    <citation type="submission" date="2020-02" db="EMBL/GenBank/DDBJ databases">
        <title>Draft genome sequence of two Spirosoma agri KCTC 52727 and Spirosoma terrae KCTC 52035.</title>
        <authorList>
            <person name="Rojas J."/>
            <person name="Ambika Manirajan B."/>
            <person name="Ratering S."/>
            <person name="Suarez C."/>
            <person name="Schnell S."/>
        </authorList>
    </citation>
    <scope>NUCLEOTIDE SEQUENCE [LARGE SCALE GENOMIC DNA]</scope>
    <source>
        <strain evidence="1 2">KCTC 52727</strain>
    </source>
</reference>
<proteinExistence type="predicted"/>
<name>A0A6M0IR05_9BACT</name>
<comment type="caution">
    <text evidence="1">The sequence shown here is derived from an EMBL/GenBank/DDBJ whole genome shotgun (WGS) entry which is preliminary data.</text>
</comment>
<dbReference type="Proteomes" id="UP000477386">
    <property type="component" value="Unassembled WGS sequence"/>
</dbReference>
<dbReference type="AlphaFoldDB" id="A0A6M0IR05"/>
<protein>
    <submittedName>
        <fullName evidence="1">Uncharacterized protein</fullName>
    </submittedName>
</protein>